<accession>A0AAP0NLV7</accession>
<protein>
    <submittedName>
        <fullName evidence="1">Uncharacterized protein</fullName>
    </submittedName>
</protein>
<dbReference type="EMBL" id="JBBNAE010000007">
    <property type="protein sequence ID" value="KAK9109271.1"/>
    <property type="molecule type" value="Genomic_DNA"/>
</dbReference>
<gene>
    <name evidence="1" type="ORF">Sjap_017331</name>
</gene>
<name>A0AAP0NLV7_9MAGN</name>
<dbReference type="Proteomes" id="UP001417504">
    <property type="component" value="Unassembled WGS sequence"/>
</dbReference>
<sequence length="74" mass="8930">MHVTVHKRQHLSIYSMYEMEDKIKFFVERNYIVAQERLFDWCVIKDQSSCILKANLLKHSYTELEENSSYDIAI</sequence>
<keyword evidence="2" id="KW-1185">Reference proteome</keyword>
<dbReference type="AlphaFoldDB" id="A0AAP0NLV7"/>
<evidence type="ECO:0000313" key="2">
    <source>
        <dbReference type="Proteomes" id="UP001417504"/>
    </source>
</evidence>
<organism evidence="1 2">
    <name type="scientific">Stephania japonica</name>
    <dbReference type="NCBI Taxonomy" id="461633"/>
    <lineage>
        <taxon>Eukaryota</taxon>
        <taxon>Viridiplantae</taxon>
        <taxon>Streptophyta</taxon>
        <taxon>Embryophyta</taxon>
        <taxon>Tracheophyta</taxon>
        <taxon>Spermatophyta</taxon>
        <taxon>Magnoliopsida</taxon>
        <taxon>Ranunculales</taxon>
        <taxon>Menispermaceae</taxon>
        <taxon>Menispermoideae</taxon>
        <taxon>Cissampelideae</taxon>
        <taxon>Stephania</taxon>
    </lineage>
</organism>
<reference evidence="1 2" key="1">
    <citation type="submission" date="2024-01" db="EMBL/GenBank/DDBJ databases">
        <title>Genome assemblies of Stephania.</title>
        <authorList>
            <person name="Yang L."/>
        </authorList>
    </citation>
    <scope>NUCLEOTIDE SEQUENCE [LARGE SCALE GENOMIC DNA]</scope>
    <source>
        <strain evidence="1">QJT</strain>
        <tissue evidence="1">Leaf</tissue>
    </source>
</reference>
<proteinExistence type="predicted"/>
<comment type="caution">
    <text evidence="1">The sequence shown here is derived from an EMBL/GenBank/DDBJ whole genome shotgun (WGS) entry which is preliminary data.</text>
</comment>
<evidence type="ECO:0000313" key="1">
    <source>
        <dbReference type="EMBL" id="KAK9109271.1"/>
    </source>
</evidence>